<dbReference type="NCBIfam" id="TIGR01698">
    <property type="entry name" value="PUNP"/>
    <property type="match status" value="1"/>
</dbReference>
<dbReference type="eggNOG" id="COG0005">
    <property type="taxonomic scope" value="Bacteria"/>
</dbReference>
<dbReference type="EC" id="2.4.2.1" evidence="8"/>
<dbReference type="UniPathway" id="UPA00606"/>
<dbReference type="CDD" id="cd09009">
    <property type="entry name" value="PNP-EcPNPII_like"/>
    <property type="match status" value="1"/>
</dbReference>
<dbReference type="PIRSF" id="PIRSF000477">
    <property type="entry name" value="PurNPase"/>
    <property type="match status" value="1"/>
</dbReference>
<feature type="binding site" evidence="9">
    <location>
        <position position="180"/>
    </location>
    <ligand>
        <name>a purine D-ribonucleoside</name>
        <dbReference type="ChEBI" id="CHEBI:142355"/>
    </ligand>
</feature>
<dbReference type="PROSITE" id="PS01240">
    <property type="entry name" value="PNP_MTAP_2"/>
    <property type="match status" value="1"/>
</dbReference>
<dbReference type="PANTHER" id="PTHR11904:SF9">
    <property type="entry name" value="PURINE NUCLEOSIDE PHOSPHORYLASE-RELATED"/>
    <property type="match status" value="1"/>
</dbReference>
<dbReference type="Pfam" id="PF01048">
    <property type="entry name" value="PNP_UDP_1"/>
    <property type="match status" value="1"/>
</dbReference>
<dbReference type="NCBIfam" id="TIGR01697">
    <property type="entry name" value="PNPH-PUNA-XAPA"/>
    <property type="match status" value="1"/>
</dbReference>
<dbReference type="EMBL" id="JMQI01000064">
    <property type="protein sequence ID" value="KDN18339.1"/>
    <property type="molecule type" value="Genomic_DNA"/>
</dbReference>
<dbReference type="SUPFAM" id="SSF53167">
    <property type="entry name" value="Purine and uridine phosphorylases"/>
    <property type="match status" value="1"/>
</dbReference>
<accession>A0A066U2J8</accession>
<comment type="catalytic activity">
    <reaction evidence="7">
        <text>a purine 2'-deoxy-D-ribonucleoside + phosphate = a purine nucleobase + 2-deoxy-alpha-D-ribose 1-phosphate</text>
        <dbReference type="Rhea" id="RHEA:36431"/>
        <dbReference type="ChEBI" id="CHEBI:26386"/>
        <dbReference type="ChEBI" id="CHEBI:43474"/>
        <dbReference type="ChEBI" id="CHEBI:57259"/>
        <dbReference type="ChEBI" id="CHEBI:142361"/>
        <dbReference type="EC" id="2.4.2.1"/>
    </reaction>
</comment>
<evidence type="ECO:0000256" key="6">
    <source>
        <dbReference type="ARBA" id="ARBA00022679"/>
    </source>
</evidence>
<dbReference type="InterPro" id="IPR000845">
    <property type="entry name" value="Nucleoside_phosphorylase_d"/>
</dbReference>
<comment type="caution">
    <text evidence="11">The sequence shown here is derived from an EMBL/GenBank/DDBJ whole genome shotgun (WGS) entry which is preliminary data.</text>
</comment>
<dbReference type="GO" id="GO:0004731">
    <property type="term" value="F:purine-nucleoside phosphorylase activity"/>
    <property type="evidence" value="ECO:0007669"/>
    <property type="project" value="UniProtKB-UniRule"/>
</dbReference>
<gene>
    <name evidence="11" type="ORF">DV20_31355</name>
</gene>
<sequence>MSEQEAASAIAKRTGVDAHDIAVVLGSGWRPAADVIGECETEIPFAELPGFTTPGAVGHGGTIRSLKVGDKNVLVMLGRTHFYEGKGVDRVVHNVRTAAAAGVRSVLLTNAAGGLREGFRVGQPVLISDHLNLTARSPIVGANFVDLTDLYSKRLRDIAREIDPSLEEGVYAGLTGPHFETPAEIRMLRTLGADLVGMSTVLEAIAARAAGVEVFGLSLVTNLAAGMTGEPLNHEEVLEAGRAAATQMGSLLRELVSRA</sequence>
<evidence type="ECO:0000256" key="4">
    <source>
        <dbReference type="ARBA" id="ARBA00011233"/>
    </source>
</evidence>
<dbReference type="InterPro" id="IPR011268">
    <property type="entry name" value="Purine_phosphorylase"/>
</dbReference>
<feature type="binding site" evidence="9">
    <location>
        <position position="27"/>
    </location>
    <ligand>
        <name>phosphate</name>
        <dbReference type="ChEBI" id="CHEBI:43474"/>
    </ligand>
</feature>
<evidence type="ECO:0000256" key="9">
    <source>
        <dbReference type="PIRSR" id="PIRSR000477-2"/>
    </source>
</evidence>
<evidence type="ECO:0000256" key="7">
    <source>
        <dbReference type="ARBA" id="ARBA00048556"/>
    </source>
</evidence>
<evidence type="ECO:0000256" key="1">
    <source>
        <dbReference type="ARBA" id="ARBA00002678"/>
    </source>
</evidence>
<protein>
    <recommendedName>
        <fullName evidence="8">Purine-nucleoside phosphorylase</fullName>
        <ecNumber evidence="8">2.4.2.1</ecNumber>
    </recommendedName>
</protein>
<keyword evidence="6" id="KW-0808">Transferase</keyword>
<comment type="subunit">
    <text evidence="4">Homotrimer.</text>
</comment>
<evidence type="ECO:0000259" key="10">
    <source>
        <dbReference type="Pfam" id="PF01048"/>
    </source>
</evidence>
<dbReference type="Gene3D" id="3.40.50.1580">
    <property type="entry name" value="Nucleoside phosphorylase domain"/>
    <property type="match status" value="1"/>
</dbReference>
<comment type="function">
    <text evidence="1">The purine nucleoside phosphorylases catalyze the phosphorolytic breakdown of the N-glycosidic bond in the beta-(deoxy)ribonucleoside molecules, with the formation of the corresponding free purine bases and pentose-1-phosphate. Cleaves guanosine, inosine, 2'-deoxyguanosine and 2'-deoxyinosine.</text>
</comment>
<dbReference type="GO" id="GO:0009116">
    <property type="term" value="P:nucleoside metabolic process"/>
    <property type="evidence" value="ECO:0007669"/>
    <property type="project" value="UniProtKB-UniRule"/>
</dbReference>
<dbReference type="InterPro" id="IPR018099">
    <property type="entry name" value="Purine_phosphorylase-2_CS"/>
</dbReference>
<keyword evidence="12" id="KW-1185">Reference proteome</keyword>
<dbReference type="RefSeq" id="WP_043786464.1">
    <property type="nucleotide sequence ID" value="NZ_JMQI01000064.1"/>
</dbReference>
<proteinExistence type="inferred from homology"/>
<evidence type="ECO:0000256" key="5">
    <source>
        <dbReference type="ARBA" id="ARBA00022676"/>
    </source>
</evidence>
<evidence type="ECO:0000256" key="8">
    <source>
        <dbReference type="NCBIfam" id="TIGR01698"/>
    </source>
</evidence>
<organism evidence="11 12">
    <name type="scientific">Amycolatopsis rifamycinica</name>
    <dbReference type="NCBI Taxonomy" id="287986"/>
    <lineage>
        <taxon>Bacteria</taxon>
        <taxon>Bacillati</taxon>
        <taxon>Actinomycetota</taxon>
        <taxon>Actinomycetes</taxon>
        <taxon>Pseudonocardiales</taxon>
        <taxon>Pseudonocardiaceae</taxon>
        <taxon>Amycolatopsis</taxon>
    </lineage>
</organism>
<evidence type="ECO:0000313" key="11">
    <source>
        <dbReference type="EMBL" id="KDN18339.1"/>
    </source>
</evidence>
<dbReference type="PANTHER" id="PTHR11904">
    <property type="entry name" value="METHYLTHIOADENOSINE/PURINE NUCLEOSIDE PHOSPHORYLASE"/>
    <property type="match status" value="1"/>
</dbReference>
<feature type="domain" description="Nucleoside phosphorylase" evidence="10">
    <location>
        <begin position="20"/>
        <end position="256"/>
    </location>
</feature>
<name>A0A066U2J8_9PSEU</name>
<feature type="binding site" evidence="9">
    <location>
        <position position="222"/>
    </location>
    <ligand>
        <name>a purine D-ribonucleoside</name>
        <dbReference type="ChEBI" id="CHEBI:142355"/>
    </ligand>
</feature>
<dbReference type="GO" id="GO:0005737">
    <property type="term" value="C:cytoplasm"/>
    <property type="evidence" value="ECO:0007669"/>
    <property type="project" value="TreeGrafter"/>
</dbReference>
<evidence type="ECO:0000313" key="12">
    <source>
        <dbReference type="Proteomes" id="UP000027345"/>
    </source>
</evidence>
<dbReference type="NCBIfam" id="NF006054">
    <property type="entry name" value="PRK08202.1"/>
    <property type="match status" value="1"/>
</dbReference>
<dbReference type="InterPro" id="IPR011269">
    <property type="entry name" value="PUNP"/>
</dbReference>
<comment type="pathway">
    <text evidence="2">Purine metabolism; purine nucleoside salvage.</text>
</comment>
<feature type="binding site" evidence="9">
    <location>
        <position position="59"/>
    </location>
    <ligand>
        <name>phosphate</name>
        <dbReference type="ChEBI" id="CHEBI:43474"/>
    </ligand>
</feature>
<dbReference type="Proteomes" id="UP000027345">
    <property type="component" value="Unassembled WGS sequence"/>
</dbReference>
<dbReference type="InterPro" id="IPR035994">
    <property type="entry name" value="Nucleoside_phosphorylase_sf"/>
</dbReference>
<dbReference type="OrthoDB" id="1523230at2"/>
<feature type="binding site" evidence="9">
    <location>
        <position position="111"/>
    </location>
    <ligand>
        <name>phosphate</name>
        <dbReference type="ChEBI" id="CHEBI:43474"/>
    </ligand>
</feature>
<keyword evidence="5" id="KW-0328">Glycosyltransferase</keyword>
<feature type="binding site" evidence="9">
    <location>
        <begin position="79"/>
        <end position="81"/>
    </location>
    <ligand>
        <name>phosphate</name>
        <dbReference type="ChEBI" id="CHEBI:43474"/>
    </ligand>
</feature>
<dbReference type="STRING" id="287986.DV20_31355"/>
<comment type="similarity">
    <text evidence="3">Belongs to the PNP/MTAP phosphorylase family.</text>
</comment>
<evidence type="ECO:0000256" key="2">
    <source>
        <dbReference type="ARBA" id="ARBA00005058"/>
    </source>
</evidence>
<evidence type="ECO:0000256" key="3">
    <source>
        <dbReference type="ARBA" id="ARBA00006751"/>
    </source>
</evidence>
<dbReference type="AlphaFoldDB" id="A0A066U2J8"/>
<feature type="binding site" evidence="9">
    <location>
        <position position="199"/>
    </location>
    <ligand>
        <name>phosphate</name>
        <dbReference type="ChEBI" id="CHEBI:43474"/>
    </ligand>
</feature>
<reference evidence="11 12" key="1">
    <citation type="submission" date="2014-05" db="EMBL/GenBank/DDBJ databases">
        <title>Draft genome sequence of Amycolatopsis rifamycinica DSM 46095.</title>
        <authorList>
            <person name="Lal R."/>
            <person name="Saxena A."/>
            <person name="Kumari R."/>
            <person name="Mukherjee U."/>
            <person name="Singh P."/>
            <person name="Sangwan N."/>
            <person name="Mahato N.K."/>
        </authorList>
    </citation>
    <scope>NUCLEOTIDE SEQUENCE [LARGE SCALE GENOMIC DNA]</scope>
    <source>
        <strain evidence="11 12">DSM 46095</strain>
    </source>
</reference>